<proteinExistence type="predicted"/>
<dbReference type="PANTHER" id="PTHR43514:SF4">
    <property type="entry name" value="ABC TRANSPORTER I FAMILY MEMBER 10"/>
    <property type="match status" value="1"/>
</dbReference>
<dbReference type="InterPro" id="IPR003439">
    <property type="entry name" value="ABC_transporter-like_ATP-bd"/>
</dbReference>
<reference evidence="4 5" key="1">
    <citation type="submission" date="2016-12" db="EMBL/GenBank/DDBJ databases">
        <title>The genomes of Aspergillus section Nigri reveals drivers in fungal speciation.</title>
        <authorList>
            <consortium name="DOE Joint Genome Institute"/>
            <person name="Vesth T.C."/>
            <person name="Nybo J."/>
            <person name="Theobald S."/>
            <person name="Brandl J."/>
            <person name="Frisvad J.C."/>
            <person name="Nielsen K.F."/>
            <person name="Lyhne E.K."/>
            <person name="Kogle M.E."/>
            <person name="Kuo A."/>
            <person name="Riley R."/>
            <person name="Clum A."/>
            <person name="Nolan M."/>
            <person name="Lipzen A."/>
            <person name="Salamov A."/>
            <person name="Henrissat B."/>
            <person name="Wiebenga A."/>
            <person name="De Vries R.P."/>
            <person name="Grigoriev I.V."/>
            <person name="Mortensen U.H."/>
            <person name="Andersen M.R."/>
            <person name="Baker S.E."/>
        </authorList>
    </citation>
    <scope>NUCLEOTIDE SEQUENCE [LARGE SCALE GENOMIC DNA]</scope>
    <source>
        <strain evidence="4 5">CBS 117.55</strain>
    </source>
</reference>
<dbReference type="STRING" id="1448321.A0A317V2N9"/>
<evidence type="ECO:0000313" key="5">
    <source>
        <dbReference type="Proteomes" id="UP000247233"/>
    </source>
</evidence>
<feature type="domain" description="ABC transporter" evidence="3">
    <location>
        <begin position="174"/>
        <end position="469"/>
    </location>
</feature>
<dbReference type="GO" id="GO:0005739">
    <property type="term" value="C:mitochondrion"/>
    <property type="evidence" value="ECO:0007669"/>
    <property type="project" value="TreeGrafter"/>
</dbReference>
<keyword evidence="2" id="KW-0067">ATP-binding</keyword>
<dbReference type="Proteomes" id="UP000247233">
    <property type="component" value="Unassembled WGS sequence"/>
</dbReference>
<dbReference type="Gene3D" id="3.40.50.300">
    <property type="entry name" value="P-loop containing nucleotide triphosphate hydrolases"/>
    <property type="match status" value="2"/>
</dbReference>
<dbReference type="OrthoDB" id="10255969at2759"/>
<dbReference type="InterPro" id="IPR027417">
    <property type="entry name" value="P-loop_NTPase"/>
</dbReference>
<dbReference type="SMART" id="SM00382">
    <property type="entry name" value="AAA"/>
    <property type="match status" value="1"/>
</dbReference>
<dbReference type="VEuPathDB" id="FungiDB:BO70DRAFT_366528"/>
<evidence type="ECO:0000313" key="4">
    <source>
        <dbReference type="EMBL" id="PWY66460.1"/>
    </source>
</evidence>
<dbReference type="InterPro" id="IPR003593">
    <property type="entry name" value="AAA+_ATPase"/>
</dbReference>
<dbReference type="PROSITE" id="PS50893">
    <property type="entry name" value="ABC_TRANSPORTER_2"/>
    <property type="match status" value="1"/>
</dbReference>
<evidence type="ECO:0000259" key="3">
    <source>
        <dbReference type="PROSITE" id="PS50893"/>
    </source>
</evidence>
<dbReference type="Pfam" id="PF00005">
    <property type="entry name" value="ABC_tran"/>
    <property type="match status" value="2"/>
</dbReference>
<dbReference type="EMBL" id="MSFL01000044">
    <property type="protein sequence ID" value="PWY66460.1"/>
    <property type="molecule type" value="Genomic_DNA"/>
</dbReference>
<dbReference type="GO" id="GO:0005524">
    <property type="term" value="F:ATP binding"/>
    <property type="evidence" value="ECO:0007669"/>
    <property type="project" value="UniProtKB-KW"/>
</dbReference>
<accession>A0A317V2N9</accession>
<dbReference type="RefSeq" id="XP_025394829.1">
    <property type="nucleotide sequence ID" value="XM_025544351.1"/>
</dbReference>
<dbReference type="GeneID" id="37066588"/>
<sequence>MPVANLSNGQTRRTRIAKALLNKPEVLLLDDPFMGLDPAAVRHISSILEHMALRSSPRVIFSFRPQDPIPDWITHIMVLGNHNRILLQAPKEEAKRVFEIWRRRAEYEKPLSRADEWTRRTDQETQKQLKGGYLTRQMLRDMRISHQKPRVNNQYEPPVYRASGGEPIIEMDGVRVQYGDKCVLGHWRQNVSGEAKEGLHWTVRRGQRWAILGANGSGKTTLISLITSDHPQTYALPIRLFGRSRLPEAGQPGLSIFELQSRIGHSSPEIHAFFPRQLTIRQAIESAFSDTFLTRPRLTHEQDLDVNAFLRFFAPELNPDGHHGPPTKVTMPDNQLFPPLVKETLKTDFYNPDDGVEYADTIIFGDLSTALQRLVLLLRALVSRPDIVILDEALSGMPASLRDKCLTFIDQGEWCVKHRVHIQTADNARFRGLSDNQALLTIAHSNEDIPSSVRYFMRLPSGSERKEKLDFRFGVLKPESQWDNLRVWNRNWSLLYWKKDRERVEKNFFDADMPVRDDAEKYEWWHI</sequence>
<dbReference type="PANTHER" id="PTHR43514">
    <property type="entry name" value="ABC TRANSPORTER I FAMILY MEMBER 10"/>
    <property type="match status" value="1"/>
</dbReference>
<dbReference type="GO" id="GO:0016887">
    <property type="term" value="F:ATP hydrolysis activity"/>
    <property type="evidence" value="ECO:0007669"/>
    <property type="project" value="InterPro"/>
</dbReference>
<comment type="caution">
    <text evidence="4">The sequence shown here is derived from an EMBL/GenBank/DDBJ whole genome shotgun (WGS) entry which is preliminary data.</text>
</comment>
<evidence type="ECO:0000256" key="1">
    <source>
        <dbReference type="ARBA" id="ARBA00022741"/>
    </source>
</evidence>
<name>A0A317V2N9_9EURO</name>
<keyword evidence="1" id="KW-0547">Nucleotide-binding</keyword>
<dbReference type="AlphaFoldDB" id="A0A317V2N9"/>
<dbReference type="SUPFAM" id="SSF52540">
    <property type="entry name" value="P-loop containing nucleoside triphosphate hydrolases"/>
    <property type="match status" value="2"/>
</dbReference>
<protein>
    <submittedName>
        <fullName evidence="4">P-loop containing nucleoside triphosphate hydrolase protein</fullName>
    </submittedName>
</protein>
<keyword evidence="5" id="KW-1185">Reference proteome</keyword>
<dbReference type="InterPro" id="IPR050334">
    <property type="entry name" value="Molybdenum_import_ModC"/>
</dbReference>
<gene>
    <name evidence="4" type="ORF">BO70DRAFT_366528</name>
</gene>
<organism evidence="4 5">
    <name type="scientific">Aspergillus heteromorphus CBS 117.55</name>
    <dbReference type="NCBI Taxonomy" id="1448321"/>
    <lineage>
        <taxon>Eukaryota</taxon>
        <taxon>Fungi</taxon>
        <taxon>Dikarya</taxon>
        <taxon>Ascomycota</taxon>
        <taxon>Pezizomycotina</taxon>
        <taxon>Eurotiomycetes</taxon>
        <taxon>Eurotiomycetidae</taxon>
        <taxon>Eurotiales</taxon>
        <taxon>Aspergillaceae</taxon>
        <taxon>Aspergillus</taxon>
        <taxon>Aspergillus subgen. Circumdati</taxon>
    </lineage>
</organism>
<keyword evidence="4" id="KW-0378">Hydrolase</keyword>
<evidence type="ECO:0000256" key="2">
    <source>
        <dbReference type="ARBA" id="ARBA00022840"/>
    </source>
</evidence>